<protein>
    <submittedName>
        <fullName evidence="1">Uncharacterized protein</fullName>
    </submittedName>
</protein>
<dbReference type="AlphaFoldDB" id="A0A8T1IED1"/>
<dbReference type="EMBL" id="RCMV01000179">
    <property type="protein sequence ID" value="KAG3222476.1"/>
    <property type="molecule type" value="Genomic_DNA"/>
</dbReference>
<accession>A0A8T1IED1</accession>
<organism evidence="1 2">
    <name type="scientific">Phytophthora cactorum</name>
    <dbReference type="NCBI Taxonomy" id="29920"/>
    <lineage>
        <taxon>Eukaryota</taxon>
        <taxon>Sar</taxon>
        <taxon>Stramenopiles</taxon>
        <taxon>Oomycota</taxon>
        <taxon>Peronosporomycetes</taxon>
        <taxon>Peronosporales</taxon>
        <taxon>Peronosporaceae</taxon>
        <taxon>Phytophthora</taxon>
    </lineage>
</organism>
<sequence>DDTTSPTRYHRQALSTCSNYTGLRTQERRCRTSQFAIPTDYFAVCARLESRQELPRHLHFATTAYSVSP</sequence>
<gene>
    <name evidence="1" type="ORF">PC129_g6795</name>
</gene>
<evidence type="ECO:0000313" key="1">
    <source>
        <dbReference type="EMBL" id="KAG3222476.1"/>
    </source>
</evidence>
<reference evidence="1" key="1">
    <citation type="submission" date="2018-05" db="EMBL/GenBank/DDBJ databases">
        <title>Effector identification in a new, highly contiguous assembly of the strawberry crown rot pathogen Phytophthora cactorum.</title>
        <authorList>
            <person name="Armitage A.D."/>
            <person name="Nellist C.F."/>
            <person name="Bates H."/>
            <person name="Vickerstaff R.J."/>
            <person name="Harrison R.J."/>
        </authorList>
    </citation>
    <scope>NUCLEOTIDE SEQUENCE</scope>
    <source>
        <strain evidence="1">P421</strain>
    </source>
</reference>
<evidence type="ECO:0000313" key="2">
    <source>
        <dbReference type="Proteomes" id="UP000760860"/>
    </source>
</evidence>
<comment type="caution">
    <text evidence="1">The sequence shown here is derived from an EMBL/GenBank/DDBJ whole genome shotgun (WGS) entry which is preliminary data.</text>
</comment>
<feature type="non-terminal residue" evidence="1">
    <location>
        <position position="1"/>
    </location>
</feature>
<dbReference type="Proteomes" id="UP000760860">
    <property type="component" value="Unassembled WGS sequence"/>
</dbReference>
<proteinExistence type="predicted"/>
<name>A0A8T1IED1_9STRA</name>